<dbReference type="SUPFAM" id="SSF52540">
    <property type="entry name" value="P-loop containing nucleoside triphosphate hydrolases"/>
    <property type="match status" value="1"/>
</dbReference>
<feature type="DNA-binding region" description="OmpR/PhoB-type" evidence="7">
    <location>
        <begin position="1"/>
        <end position="82"/>
    </location>
</feature>
<dbReference type="Pfam" id="PF13424">
    <property type="entry name" value="TPR_12"/>
    <property type="match status" value="1"/>
</dbReference>
<dbReference type="InterPro" id="IPR036388">
    <property type="entry name" value="WH-like_DNA-bd_sf"/>
</dbReference>
<evidence type="ECO:0000256" key="5">
    <source>
        <dbReference type="ARBA" id="ARBA00023163"/>
    </source>
</evidence>
<dbReference type="InterPro" id="IPR016032">
    <property type="entry name" value="Sig_transdc_resp-reg_C-effctor"/>
</dbReference>
<dbReference type="AlphaFoldDB" id="A0A652LA46"/>
<dbReference type="InterPro" id="IPR001867">
    <property type="entry name" value="OmpR/PhoB-type_DNA-bd"/>
</dbReference>
<evidence type="ECO:0000256" key="7">
    <source>
        <dbReference type="PROSITE-ProRule" id="PRU01091"/>
    </source>
</evidence>
<dbReference type="CDD" id="cd15831">
    <property type="entry name" value="BTAD"/>
    <property type="match status" value="1"/>
</dbReference>
<keyword evidence="5" id="KW-0804">Transcription</keyword>
<feature type="repeat" description="TPR" evidence="6">
    <location>
        <begin position="852"/>
        <end position="885"/>
    </location>
</feature>
<dbReference type="InterPro" id="IPR011990">
    <property type="entry name" value="TPR-like_helical_dom_sf"/>
</dbReference>
<dbReference type="PROSITE" id="PS51755">
    <property type="entry name" value="OMPR_PHOB"/>
    <property type="match status" value="1"/>
</dbReference>
<dbReference type="Gene3D" id="3.40.50.300">
    <property type="entry name" value="P-loop containing nucleotide triphosphate hydrolases"/>
    <property type="match status" value="1"/>
</dbReference>
<accession>A0A652LA46</accession>
<protein>
    <submittedName>
        <fullName evidence="10">AfsR family transcriptional regulator</fullName>
    </submittedName>
</protein>
<evidence type="ECO:0000256" key="4">
    <source>
        <dbReference type="ARBA" id="ARBA00023125"/>
    </source>
</evidence>
<dbReference type="Pfam" id="PF03704">
    <property type="entry name" value="BTAD"/>
    <property type="match status" value="1"/>
</dbReference>
<keyword evidence="3" id="KW-0805">Transcription regulation</keyword>
<dbReference type="GO" id="GO:0003677">
    <property type="term" value="F:DNA binding"/>
    <property type="evidence" value="ECO:0007669"/>
    <property type="project" value="UniProtKB-UniRule"/>
</dbReference>
<gene>
    <name evidence="10" type="ORF">EAO74_05270</name>
</gene>
<dbReference type="Pfam" id="PF00931">
    <property type="entry name" value="NB-ARC"/>
    <property type="match status" value="1"/>
</dbReference>
<organism evidence="10">
    <name type="scientific">Streptomyces sp. gb1(2016)</name>
    <dbReference type="NCBI Taxonomy" id="1828321"/>
    <lineage>
        <taxon>Bacteria</taxon>
        <taxon>Bacillati</taxon>
        <taxon>Actinomycetota</taxon>
        <taxon>Actinomycetes</taxon>
        <taxon>Kitasatosporales</taxon>
        <taxon>Streptomycetaceae</taxon>
        <taxon>Streptomyces</taxon>
    </lineage>
</organism>
<reference evidence="10" key="1">
    <citation type="submission" date="2018-10" db="EMBL/GenBank/DDBJ databases">
        <authorList>
            <person name="Hariharan J."/>
            <person name="Choudoir M.J."/>
            <person name="Diebold P."/>
            <person name="Panke-Buisse K."/>
            <person name="Campbell A.N."/>
            <person name="Buckley D.H."/>
        </authorList>
    </citation>
    <scope>NUCLEOTIDE SEQUENCE</scope>
    <source>
        <strain evidence="10">Gb1</strain>
    </source>
</reference>
<dbReference type="Gene3D" id="1.10.10.10">
    <property type="entry name" value="Winged helix-like DNA-binding domain superfamily/Winged helix DNA-binding domain"/>
    <property type="match status" value="1"/>
</dbReference>
<dbReference type="Pfam" id="PF00486">
    <property type="entry name" value="Trans_reg_C"/>
    <property type="match status" value="1"/>
</dbReference>
<evidence type="ECO:0000256" key="1">
    <source>
        <dbReference type="ARBA" id="ARBA00005820"/>
    </source>
</evidence>
<feature type="region of interest" description="Disordered" evidence="8">
    <location>
        <begin position="216"/>
        <end position="274"/>
    </location>
</feature>
<dbReference type="PROSITE" id="PS50005">
    <property type="entry name" value="TPR"/>
    <property type="match status" value="1"/>
</dbReference>
<dbReference type="SMART" id="SM01043">
    <property type="entry name" value="BTAD"/>
    <property type="match status" value="1"/>
</dbReference>
<dbReference type="InterPro" id="IPR051677">
    <property type="entry name" value="AfsR-DnrI-RedD_regulator"/>
</dbReference>
<dbReference type="SUPFAM" id="SSF46894">
    <property type="entry name" value="C-terminal effector domain of the bipartite response regulators"/>
    <property type="match status" value="1"/>
</dbReference>
<dbReference type="InterPro" id="IPR027417">
    <property type="entry name" value="P-loop_NTPase"/>
</dbReference>
<keyword evidence="6" id="KW-0802">TPR repeat</keyword>
<dbReference type="SMART" id="SM00028">
    <property type="entry name" value="TPR"/>
    <property type="match status" value="4"/>
</dbReference>
<keyword evidence="2" id="KW-0902">Two-component regulatory system</keyword>
<keyword evidence="4 7" id="KW-0238">DNA-binding</keyword>
<dbReference type="Gene3D" id="1.25.40.10">
    <property type="entry name" value="Tetratricopeptide repeat domain"/>
    <property type="match status" value="2"/>
</dbReference>
<dbReference type="InterPro" id="IPR002182">
    <property type="entry name" value="NB-ARC"/>
</dbReference>
<evidence type="ECO:0000313" key="10">
    <source>
        <dbReference type="EMBL" id="TXS32973.1"/>
    </source>
</evidence>
<evidence type="ECO:0000256" key="3">
    <source>
        <dbReference type="ARBA" id="ARBA00023015"/>
    </source>
</evidence>
<dbReference type="InterPro" id="IPR019734">
    <property type="entry name" value="TPR_rpt"/>
</dbReference>
<dbReference type="PANTHER" id="PTHR35807:SF1">
    <property type="entry name" value="TRANSCRIPTIONAL REGULATOR REDD"/>
    <property type="match status" value="1"/>
</dbReference>
<dbReference type="GO" id="GO:0006355">
    <property type="term" value="P:regulation of DNA-templated transcription"/>
    <property type="evidence" value="ECO:0007669"/>
    <property type="project" value="InterPro"/>
</dbReference>
<evidence type="ECO:0000256" key="2">
    <source>
        <dbReference type="ARBA" id="ARBA00023012"/>
    </source>
</evidence>
<sequence length="950" mass="102504">MEMNLGTPKRRGLLALLLVHAGHPVAVQDIVDVLWGQDPPDRAVNVVQRHIGVLRRLLEPGLQVGSNSRWLVRGSGGYRLEVETDALDLLRFRALRRRAGAVAENGDAGQATKLMIEAMALWRGPVALGITSETRSHPVFTAVDQEHLAAVKEAAEYAQGAGADLGARVLAPLRQAAAQYPLDEALHAWLIELLAATGRQAEALDVHRTVRTRLADDLGVDPGPELTDAQQSVLRRSANRRDTSSSGHGGSAVPDEGKEADQPEGTIPRTPIAVRPAQLPAELSVFTGRDAELDRFQRLLPAAGDCPSTLVISVIGGMAGVGKTTLAIHWAHQVADRFPDGQLFVNLRGFHPADSAMHPSEAARSLLEGLGVPARDIPVDIDAASSLYRSLLAGRRVLIVLDNARDAEQIRPLLPGATGSLVIVTSRNQLYGLVASEGAHAVMLDLLGHEEALRFLSRRLGADRVLGAARAATEITTLCGRLPLALAIVSARAILNPAHSLESIAAALREAHGGLDGFAVEPPLADARSAFSWSYHALTPSAARMFRLVSPHAGSECPIEAVASLVGEEVHQVRAPLAELVRAHLLTETVPGQFGCHELLRAYGTELGRGDGEEAAAARHRMLDHYLHSAHAADSALAPSRERIDLRAPSPGVTVMRFADQSAAADWLDANRTVLLSLIDQDARNGTGGHAWQMAVTLELYLDRSGCRSDQLAAQTAAVSAAQRLRDTLGLAHAHRTLGFVHGRLEHWDEAGSHLTRALELFAGLGDQAGEGRVRRYQAFLANRRGRNQEALEHYAVADALYRSAGHRNGEASISNEVGWTYILMGRYDEALDECGWALAVHRKTGDHNGQAAAWDSLGYAYHQLREYECALICYERALELYRAMRDRYLEADTLRHMGDTHQVVGRPAGAAHFWRQALRILAGMGHPEAAIVRGKLEKLVPADGMLLGV</sequence>
<dbReference type="EMBL" id="RDBM01000020">
    <property type="protein sequence ID" value="TXS32973.1"/>
    <property type="molecule type" value="Genomic_DNA"/>
</dbReference>
<feature type="domain" description="OmpR/PhoB-type" evidence="9">
    <location>
        <begin position="1"/>
        <end position="82"/>
    </location>
</feature>
<comment type="similarity">
    <text evidence="1">Belongs to the AfsR/DnrI/RedD regulatory family.</text>
</comment>
<dbReference type="SMART" id="SM00862">
    <property type="entry name" value="Trans_reg_C"/>
    <property type="match status" value="1"/>
</dbReference>
<dbReference type="GO" id="GO:0000160">
    <property type="term" value="P:phosphorelay signal transduction system"/>
    <property type="evidence" value="ECO:0007669"/>
    <property type="project" value="UniProtKB-KW"/>
</dbReference>
<name>A0A652LA46_9ACTN</name>
<dbReference type="InterPro" id="IPR005158">
    <property type="entry name" value="BTAD"/>
</dbReference>
<dbReference type="PRINTS" id="PR00364">
    <property type="entry name" value="DISEASERSIST"/>
</dbReference>
<dbReference type="SUPFAM" id="SSF48452">
    <property type="entry name" value="TPR-like"/>
    <property type="match status" value="3"/>
</dbReference>
<dbReference type="PANTHER" id="PTHR35807">
    <property type="entry name" value="TRANSCRIPTIONAL REGULATOR REDD-RELATED"/>
    <property type="match status" value="1"/>
</dbReference>
<evidence type="ECO:0000259" key="9">
    <source>
        <dbReference type="PROSITE" id="PS51755"/>
    </source>
</evidence>
<evidence type="ECO:0000256" key="6">
    <source>
        <dbReference type="PROSITE-ProRule" id="PRU00339"/>
    </source>
</evidence>
<dbReference type="GO" id="GO:0043531">
    <property type="term" value="F:ADP binding"/>
    <property type="evidence" value="ECO:0007669"/>
    <property type="project" value="InterPro"/>
</dbReference>
<comment type="caution">
    <text evidence="10">The sequence shown here is derived from an EMBL/GenBank/DDBJ whole genome shotgun (WGS) entry which is preliminary data.</text>
</comment>
<proteinExistence type="inferred from homology"/>
<evidence type="ECO:0000256" key="8">
    <source>
        <dbReference type="SAM" id="MobiDB-lite"/>
    </source>
</evidence>